<name>A0ABQ5K1X1_9EUKA</name>
<dbReference type="Proteomes" id="UP001057375">
    <property type="component" value="Unassembled WGS sequence"/>
</dbReference>
<proteinExistence type="predicted"/>
<feature type="compositionally biased region" description="Basic and acidic residues" evidence="1">
    <location>
        <begin position="189"/>
        <end position="200"/>
    </location>
</feature>
<feature type="compositionally biased region" description="Low complexity" evidence="1">
    <location>
        <begin position="220"/>
        <end position="258"/>
    </location>
</feature>
<evidence type="ECO:0000313" key="3">
    <source>
        <dbReference type="Proteomes" id="UP001057375"/>
    </source>
</evidence>
<organism evidence="2 3">
    <name type="scientific">Aduncisulcus paluster</name>
    <dbReference type="NCBI Taxonomy" id="2918883"/>
    <lineage>
        <taxon>Eukaryota</taxon>
        <taxon>Metamonada</taxon>
        <taxon>Carpediemonas-like organisms</taxon>
        <taxon>Aduncisulcus</taxon>
    </lineage>
</organism>
<evidence type="ECO:0000313" key="2">
    <source>
        <dbReference type="EMBL" id="GKT25228.1"/>
    </source>
</evidence>
<sequence>MDIVKAIRSGMSIILYGTGKKSAQLSQLAEDLAGQAQKEYHDQCRLFEWLASEGATYSGGIQDEDEDELDPNDVIDQYKLRVRYARRHITKRIRKGQISKKEGELQLQIAINHIQTTNSNIFNGPASVVRLFPRSDGFMFKSAILNILITIQAQKEFEDEKKVEDYSYLYRNDSGSSPDHSSEFSDSSSSKDEEKPESKESNPFPSKKSTFFPKTPQRVSTSVSSPSSSSSSFSSSSPSSSSSSLSSSSPSNFSCDSSPSDRGERLARRRSRTLAQRKKRSSHTPLKRSKYSLRSPLPELTNGLVSLLRPSHVSSPHAVPSKGWDDVLQELYGHETPSSKLDSHIITSMGTDQSVFDHQGLTQSVMTVDSLTEHVFLLIDGLDAISNQEELESIVELVKLPNVHCLASIDTMPSIPFMEKSLLFGLSPFFVHMPTFMPHKRSKSRLSAQVCRKKGKLQEKQEMEAEKLENRKSTLKNILRICESIPKQSVEIFSILLKLTRGEGDADPQPVSLELLLLAVQQQIVIKSMDYVANQLSEFIDHGFIKNNGSLRNKNCLLSIELDNEGLDALLEELK</sequence>
<feature type="region of interest" description="Disordered" evidence="1">
    <location>
        <begin position="171"/>
        <end position="295"/>
    </location>
</feature>
<dbReference type="InterPro" id="IPR007220">
    <property type="entry name" value="ORC2"/>
</dbReference>
<keyword evidence="3" id="KW-1185">Reference proteome</keyword>
<protein>
    <submittedName>
        <fullName evidence="2">Origin recognition complex, subunit 2 like protein</fullName>
    </submittedName>
</protein>
<dbReference type="PANTHER" id="PTHR14052:SF0">
    <property type="entry name" value="ORIGIN RECOGNITION COMPLEX SUBUNIT 2"/>
    <property type="match status" value="1"/>
</dbReference>
<reference evidence="2" key="1">
    <citation type="submission" date="2022-03" db="EMBL/GenBank/DDBJ databases">
        <title>Draft genome sequence of Aduncisulcus paluster, a free-living microaerophilic Fornicata.</title>
        <authorList>
            <person name="Yuyama I."/>
            <person name="Kume K."/>
            <person name="Tamura T."/>
            <person name="Inagaki Y."/>
            <person name="Hashimoto T."/>
        </authorList>
    </citation>
    <scope>NUCLEOTIDE SEQUENCE</scope>
    <source>
        <strain evidence="2">NY0171</strain>
    </source>
</reference>
<dbReference type="PANTHER" id="PTHR14052">
    <property type="entry name" value="ORIGIN RECOGNITION COMPLEX SUBUNIT 2"/>
    <property type="match status" value="1"/>
</dbReference>
<dbReference type="EMBL" id="BQXS01012575">
    <property type="protein sequence ID" value="GKT25228.1"/>
    <property type="molecule type" value="Genomic_DNA"/>
</dbReference>
<accession>A0ABQ5K1X1</accession>
<gene>
    <name evidence="2" type="ORF">ADUPG1_012969</name>
</gene>
<evidence type="ECO:0000256" key="1">
    <source>
        <dbReference type="SAM" id="MobiDB-lite"/>
    </source>
</evidence>
<feature type="compositionally biased region" description="Low complexity" evidence="1">
    <location>
        <begin position="173"/>
        <end position="188"/>
    </location>
</feature>
<feature type="compositionally biased region" description="Basic residues" evidence="1">
    <location>
        <begin position="267"/>
        <end position="291"/>
    </location>
</feature>
<comment type="caution">
    <text evidence="2">The sequence shown here is derived from an EMBL/GenBank/DDBJ whole genome shotgun (WGS) entry which is preliminary data.</text>
</comment>